<dbReference type="STRING" id="1901.BB341_13630"/>
<organism evidence="3 4">
    <name type="scientific">Streptomyces clavuligerus</name>
    <dbReference type="NCBI Taxonomy" id="1901"/>
    <lineage>
        <taxon>Bacteria</taxon>
        <taxon>Bacillati</taxon>
        <taxon>Actinomycetota</taxon>
        <taxon>Actinomycetes</taxon>
        <taxon>Kitasatosporales</taxon>
        <taxon>Streptomycetaceae</taxon>
        <taxon>Streptomyces</taxon>
    </lineage>
</organism>
<dbReference type="eggNOG" id="ENOG5030KXD">
    <property type="taxonomic scope" value="Bacteria"/>
</dbReference>
<keyword evidence="2" id="KW-0472">Membrane</keyword>
<evidence type="ECO:0000256" key="1">
    <source>
        <dbReference type="SAM" id="MobiDB-lite"/>
    </source>
</evidence>
<dbReference type="Proteomes" id="UP000002357">
    <property type="component" value="Chromosome"/>
</dbReference>
<feature type="region of interest" description="Disordered" evidence="1">
    <location>
        <begin position="1"/>
        <end position="20"/>
    </location>
</feature>
<dbReference type="AlphaFoldDB" id="B5GU59"/>
<accession>B5GU59</accession>
<reference evidence="3 4" key="1">
    <citation type="journal article" date="2010" name="Genome Biol. Evol.">
        <title>The sequence of a 1.8-mb bacterial linear plasmid reveals a rich evolutionary reservoir of secondary metabolic pathways.</title>
        <authorList>
            <person name="Medema M.H."/>
            <person name="Trefzer A."/>
            <person name="Kovalchuk A."/>
            <person name="van den Berg M."/>
            <person name="Mueller U."/>
            <person name="Heijne W."/>
            <person name="Wu L."/>
            <person name="Alam M.T."/>
            <person name="Ronning C.M."/>
            <person name="Nierman W.C."/>
            <person name="Bovenberg R.A.L."/>
            <person name="Breitling R."/>
            <person name="Takano E."/>
        </authorList>
    </citation>
    <scope>NUCLEOTIDE SEQUENCE [LARGE SCALE GENOMIC DNA]</scope>
    <source>
        <strain evidence="4">ATCC 27064 / DSM 738 / JCM 4710 / NBRC 13307 / NCIMB 12785 / NRRL 3585 / VKM Ac-602</strain>
    </source>
</reference>
<feature type="compositionally biased region" description="Pro residues" evidence="1">
    <location>
        <begin position="115"/>
        <end position="127"/>
    </location>
</feature>
<name>B5GU59_STRCL</name>
<evidence type="ECO:0000256" key="2">
    <source>
        <dbReference type="SAM" id="Phobius"/>
    </source>
</evidence>
<keyword evidence="2" id="KW-0812">Transmembrane</keyword>
<keyword evidence="4" id="KW-1185">Reference proteome</keyword>
<dbReference type="OrthoDB" id="4336574at2"/>
<dbReference type="EMBL" id="CM000913">
    <property type="protein sequence ID" value="EFG08061.1"/>
    <property type="molecule type" value="Genomic_DNA"/>
</dbReference>
<proteinExistence type="predicted"/>
<gene>
    <name evidence="3" type="ORF">SCLAV_2990</name>
</gene>
<feature type="compositionally biased region" description="Low complexity" evidence="1">
    <location>
        <begin position="87"/>
        <end position="107"/>
    </location>
</feature>
<evidence type="ECO:0000313" key="3">
    <source>
        <dbReference type="EMBL" id="EFG08061.1"/>
    </source>
</evidence>
<sequence length="278" mass="28051">MPDLSRHVTLSPTAQGPGTAGIRVIVDHPRSLCPVRPYTGSVRQHVRSFGTGGGHPVTPGLRTRCAIAVVSFLLLTAARAGAVEVDPGAPAAHRPPAAPSASLAGHPAGEGRPRPGLPPVSAPPAPPDAGAAEEGGAAQAPSPGESAALDPTVAATPTAAASVSQSRPGSVSGPPPDGASSTREPPERERREHRPERPGSPRSDDVPEDGEGAWDERDAAAVPLPSGAPLTPAAARQQVHETGPSAPVPHRVSPLSLGVGMALMGLGIGFLGIRMRRR</sequence>
<feature type="region of interest" description="Disordered" evidence="1">
    <location>
        <begin position="87"/>
        <end position="250"/>
    </location>
</feature>
<feature type="transmembrane region" description="Helical" evidence="2">
    <location>
        <begin position="255"/>
        <end position="273"/>
    </location>
</feature>
<evidence type="ECO:0000313" key="4">
    <source>
        <dbReference type="Proteomes" id="UP000002357"/>
    </source>
</evidence>
<keyword evidence="2" id="KW-1133">Transmembrane helix</keyword>
<dbReference type="KEGG" id="sclf:BB341_13630"/>
<protein>
    <submittedName>
        <fullName evidence="3">Uncharacterized protein</fullName>
    </submittedName>
</protein>
<feature type="compositionally biased region" description="Basic and acidic residues" evidence="1">
    <location>
        <begin position="184"/>
        <end position="205"/>
    </location>
</feature>
<feature type="compositionally biased region" description="Low complexity" evidence="1">
    <location>
        <begin position="128"/>
        <end position="164"/>
    </location>
</feature>